<accession>A0ABP0LLV7</accession>
<evidence type="ECO:0000256" key="2">
    <source>
        <dbReference type="SAM" id="SignalP"/>
    </source>
</evidence>
<gene>
    <name evidence="3" type="ORF">CCMP2556_LOCUS21485</name>
</gene>
<keyword evidence="2" id="KW-0732">Signal</keyword>
<proteinExistence type="predicted"/>
<reference evidence="3 4" key="1">
    <citation type="submission" date="2024-02" db="EMBL/GenBank/DDBJ databases">
        <authorList>
            <person name="Chen Y."/>
            <person name="Shah S."/>
            <person name="Dougan E. K."/>
            <person name="Thang M."/>
            <person name="Chan C."/>
        </authorList>
    </citation>
    <scope>NUCLEOTIDE SEQUENCE [LARGE SCALE GENOMIC DNA]</scope>
</reference>
<feature type="region of interest" description="Disordered" evidence="1">
    <location>
        <begin position="120"/>
        <end position="153"/>
    </location>
</feature>
<dbReference type="EMBL" id="CAXAMN010013003">
    <property type="protein sequence ID" value="CAK9039692.1"/>
    <property type="molecule type" value="Genomic_DNA"/>
</dbReference>
<protein>
    <submittedName>
        <fullName evidence="3">Uncharacterized protein</fullName>
    </submittedName>
</protein>
<feature type="signal peptide" evidence="2">
    <location>
        <begin position="1"/>
        <end position="15"/>
    </location>
</feature>
<sequence>MRWLLLGLVPSIGRCEVSTCGRLDDLTTPSTDAPIQGGHMLMQLSSGREPSWTSPLEGSNAFLNWQLLYSSQGNRELLSSQELGAGASPVGSAFLVLTVLLLGVCACACAFSAVGTANPAASLPGGPSTRPTLEPRGRPSQLPTQPPTMEDTGDAMHRFYCSQSICCPDLVVPRYSQSLLGVPRLVAEQGSSEALLDIVDPIGMPLLKAEVNLSTESARLSQREPTVEKIYQAREPLIVLRNLKPEARGSLLRSPKRGFVDTSALAVAYKYGRELEICLPDNSIFASLAKVESHVGPRFVLKIGAEEVTGWIFQGCQVEEQLAVTDAKKKILAQTQVAQLSFESERSFYSVQANSGMDVGVLICCLIYMDGLSQGVF</sequence>
<evidence type="ECO:0000256" key="1">
    <source>
        <dbReference type="SAM" id="MobiDB-lite"/>
    </source>
</evidence>
<name>A0ABP0LLV7_9DINO</name>
<evidence type="ECO:0000313" key="4">
    <source>
        <dbReference type="Proteomes" id="UP001642484"/>
    </source>
</evidence>
<evidence type="ECO:0000313" key="3">
    <source>
        <dbReference type="EMBL" id="CAK9039692.1"/>
    </source>
</evidence>
<organism evidence="3 4">
    <name type="scientific">Durusdinium trenchii</name>
    <dbReference type="NCBI Taxonomy" id="1381693"/>
    <lineage>
        <taxon>Eukaryota</taxon>
        <taxon>Sar</taxon>
        <taxon>Alveolata</taxon>
        <taxon>Dinophyceae</taxon>
        <taxon>Suessiales</taxon>
        <taxon>Symbiodiniaceae</taxon>
        <taxon>Durusdinium</taxon>
    </lineage>
</organism>
<keyword evidence="4" id="KW-1185">Reference proteome</keyword>
<comment type="caution">
    <text evidence="3">The sequence shown here is derived from an EMBL/GenBank/DDBJ whole genome shotgun (WGS) entry which is preliminary data.</text>
</comment>
<dbReference type="Proteomes" id="UP001642484">
    <property type="component" value="Unassembled WGS sequence"/>
</dbReference>
<feature type="chain" id="PRO_5047515835" evidence="2">
    <location>
        <begin position="16"/>
        <end position="377"/>
    </location>
</feature>